<keyword evidence="1" id="KW-1133">Transmembrane helix</keyword>
<protein>
    <submittedName>
        <fullName evidence="2">Uncharacterized protein</fullName>
    </submittedName>
</protein>
<dbReference type="EMBL" id="NMUH01003915">
    <property type="protein sequence ID" value="MQM07623.1"/>
    <property type="molecule type" value="Genomic_DNA"/>
</dbReference>
<keyword evidence="3" id="KW-1185">Reference proteome</keyword>
<reference evidence="2" key="1">
    <citation type="submission" date="2017-07" db="EMBL/GenBank/DDBJ databases">
        <title>Taro Niue Genome Assembly and Annotation.</title>
        <authorList>
            <person name="Atibalentja N."/>
            <person name="Keating K."/>
            <person name="Fields C.J."/>
        </authorList>
    </citation>
    <scope>NUCLEOTIDE SEQUENCE</scope>
    <source>
        <strain evidence="2">Niue_2</strain>
        <tissue evidence="2">Leaf</tissue>
    </source>
</reference>
<proteinExistence type="predicted"/>
<keyword evidence="1" id="KW-0812">Transmembrane</keyword>
<evidence type="ECO:0000313" key="3">
    <source>
        <dbReference type="Proteomes" id="UP000652761"/>
    </source>
</evidence>
<sequence length="122" mass="13569">MSLQLSGVVWRSSWLGSCGSTTRRTSSSPVRLLRPAQTVHLKPIKGTQAIFHEELSSSGRLEDGKKVPSIISRIEENATCRTVDERRIYRSPCRDRVAVYPATATLPETLLVISYFAYTLGT</sequence>
<dbReference type="Proteomes" id="UP000652761">
    <property type="component" value="Unassembled WGS sequence"/>
</dbReference>
<feature type="transmembrane region" description="Helical" evidence="1">
    <location>
        <begin position="97"/>
        <end position="118"/>
    </location>
</feature>
<gene>
    <name evidence="2" type="ORF">Taro_040464</name>
</gene>
<evidence type="ECO:0000256" key="1">
    <source>
        <dbReference type="SAM" id="Phobius"/>
    </source>
</evidence>
<dbReference type="AlphaFoldDB" id="A0A843W919"/>
<keyword evidence="1" id="KW-0472">Membrane</keyword>
<evidence type="ECO:0000313" key="2">
    <source>
        <dbReference type="EMBL" id="MQM07623.1"/>
    </source>
</evidence>
<organism evidence="2 3">
    <name type="scientific">Colocasia esculenta</name>
    <name type="common">Wild taro</name>
    <name type="synonym">Arum esculentum</name>
    <dbReference type="NCBI Taxonomy" id="4460"/>
    <lineage>
        <taxon>Eukaryota</taxon>
        <taxon>Viridiplantae</taxon>
        <taxon>Streptophyta</taxon>
        <taxon>Embryophyta</taxon>
        <taxon>Tracheophyta</taxon>
        <taxon>Spermatophyta</taxon>
        <taxon>Magnoliopsida</taxon>
        <taxon>Liliopsida</taxon>
        <taxon>Araceae</taxon>
        <taxon>Aroideae</taxon>
        <taxon>Colocasieae</taxon>
        <taxon>Colocasia</taxon>
    </lineage>
</organism>
<comment type="caution">
    <text evidence="2">The sequence shown here is derived from an EMBL/GenBank/DDBJ whole genome shotgun (WGS) entry which is preliminary data.</text>
</comment>
<name>A0A843W919_COLES</name>
<accession>A0A843W919</accession>